<organism evidence="1 2">
    <name type="scientific">Plenodomus tracheiphilus IPT5</name>
    <dbReference type="NCBI Taxonomy" id="1408161"/>
    <lineage>
        <taxon>Eukaryota</taxon>
        <taxon>Fungi</taxon>
        <taxon>Dikarya</taxon>
        <taxon>Ascomycota</taxon>
        <taxon>Pezizomycotina</taxon>
        <taxon>Dothideomycetes</taxon>
        <taxon>Pleosporomycetidae</taxon>
        <taxon>Pleosporales</taxon>
        <taxon>Pleosporineae</taxon>
        <taxon>Leptosphaeriaceae</taxon>
        <taxon>Plenodomus</taxon>
    </lineage>
</organism>
<keyword evidence="2" id="KW-1185">Reference proteome</keyword>
<evidence type="ECO:0008006" key="3">
    <source>
        <dbReference type="Google" id="ProtNLM"/>
    </source>
</evidence>
<gene>
    <name evidence="1" type="ORF">T440DRAFT_62926</name>
</gene>
<dbReference type="InterPro" id="IPR038883">
    <property type="entry name" value="AN11006-like"/>
</dbReference>
<evidence type="ECO:0000313" key="2">
    <source>
        <dbReference type="Proteomes" id="UP000799423"/>
    </source>
</evidence>
<dbReference type="AlphaFoldDB" id="A0A6A7BAI0"/>
<dbReference type="OrthoDB" id="5272396at2759"/>
<dbReference type="Proteomes" id="UP000799423">
    <property type="component" value="Unassembled WGS sequence"/>
</dbReference>
<dbReference type="PANTHER" id="PTHR42085:SF2">
    <property type="entry name" value="F-BOX DOMAIN-CONTAINING PROTEIN"/>
    <property type="match status" value="1"/>
</dbReference>
<protein>
    <recommendedName>
        <fullName evidence="3">F-box domain-containing protein</fullName>
    </recommendedName>
</protein>
<name>A0A6A7BAI0_9PLEO</name>
<accession>A0A6A7BAI0</accession>
<proteinExistence type="predicted"/>
<reference evidence="1" key="1">
    <citation type="submission" date="2020-01" db="EMBL/GenBank/DDBJ databases">
        <authorList>
            <consortium name="DOE Joint Genome Institute"/>
            <person name="Haridas S."/>
            <person name="Albert R."/>
            <person name="Binder M."/>
            <person name="Bloem J."/>
            <person name="Labutti K."/>
            <person name="Salamov A."/>
            <person name="Andreopoulos B."/>
            <person name="Baker S.E."/>
            <person name="Barry K."/>
            <person name="Bills G."/>
            <person name="Bluhm B.H."/>
            <person name="Cannon C."/>
            <person name="Castanera R."/>
            <person name="Culley D.E."/>
            <person name="Daum C."/>
            <person name="Ezra D."/>
            <person name="Gonzalez J.B."/>
            <person name="Henrissat B."/>
            <person name="Kuo A."/>
            <person name="Liang C."/>
            <person name="Lipzen A."/>
            <person name="Lutzoni F."/>
            <person name="Magnuson J."/>
            <person name="Mondo S."/>
            <person name="Nolan M."/>
            <person name="Ohm R."/>
            <person name="Pangilinan J."/>
            <person name="Park H.-J."/>
            <person name="Ramirez L."/>
            <person name="Alfaro M."/>
            <person name="Sun H."/>
            <person name="Tritt A."/>
            <person name="Yoshinaga Y."/>
            <person name="Zwiers L.-H."/>
            <person name="Turgeon B.G."/>
            <person name="Goodwin S.B."/>
            <person name="Spatafora J.W."/>
            <person name="Crous P.W."/>
            <person name="Grigoriev I.V."/>
        </authorList>
    </citation>
    <scope>NUCLEOTIDE SEQUENCE</scope>
    <source>
        <strain evidence="1">IPT5</strain>
    </source>
</reference>
<sequence length="274" mass="32228">MTCLPEISTERTQSFKNHDTRVSFLDLPRELRDVVYDYAFRVQGAIFVYSPDPYFLYTAAKAMIVRHGNEGPTEPIPLANRIPISLLRSCRQLHSECSMVLYGINVFRIWSLGEEILCSTYRKLVRHVILTEEVEPRIFGSDPDDVGHAWKKRFWPSVMKNGKLTVERFPGLETMALSLKPPRRRRCWRFAFFSTRTMKREQRIALATEWLQPKCPWDDERVRDCLQISLVPDAIIRLDEYEGSRFAFDPEDEVQEAWDTTEFDEAFLLVKRLR</sequence>
<dbReference type="EMBL" id="MU006302">
    <property type="protein sequence ID" value="KAF2851405.1"/>
    <property type="molecule type" value="Genomic_DNA"/>
</dbReference>
<dbReference type="PANTHER" id="PTHR42085">
    <property type="entry name" value="F-BOX DOMAIN-CONTAINING PROTEIN"/>
    <property type="match status" value="1"/>
</dbReference>
<evidence type="ECO:0000313" key="1">
    <source>
        <dbReference type="EMBL" id="KAF2851405.1"/>
    </source>
</evidence>